<dbReference type="PANTHER" id="PTHR32037">
    <property type="entry name" value="TUMOR NECROSIS FACTOR RECEPTOR SUPERFAMILY MEMBER 12A"/>
    <property type="match status" value="1"/>
</dbReference>
<evidence type="ECO:0008006" key="4">
    <source>
        <dbReference type="Google" id="ProtNLM"/>
    </source>
</evidence>
<evidence type="ECO:0000256" key="1">
    <source>
        <dbReference type="SAM" id="Phobius"/>
    </source>
</evidence>
<feature type="transmembrane region" description="Helical" evidence="1">
    <location>
        <begin position="158"/>
        <end position="180"/>
    </location>
</feature>
<feature type="signal peptide" evidence="2">
    <location>
        <begin position="1"/>
        <end position="25"/>
    </location>
</feature>
<evidence type="ECO:0000256" key="2">
    <source>
        <dbReference type="SAM" id="SignalP"/>
    </source>
</evidence>
<keyword evidence="1" id="KW-1133">Transmembrane helix</keyword>
<keyword evidence="1" id="KW-0812">Transmembrane</keyword>
<proteinExistence type="predicted"/>
<dbReference type="InterPro" id="IPR022316">
    <property type="entry name" value="TNFR_12"/>
</dbReference>
<keyword evidence="1" id="KW-0472">Membrane</keyword>
<sequence length="245" mass="26253">MALVPSLLVLLLVFCYLLQDHFTSGIPTSTPGFCPESQAWDPHLKTCVSCALCKGYPETPVCASCQSLIDTQRDDPQKLSVPSAAHKLEACENGYAWDSVQNKCFWCGVCNTYPDTPFCDQCADETTTSGTPPPCPEGSIWDGFLDAPEGSRPDHNTVLVAVLTTAAIVLAMCLAVAVWASRGPDRGVCRLCGHGQQRPQFPEVEPGKTVKGYKLTQVEDDSGCSSMGSSNTSIVLLTTDKVTVV</sequence>
<keyword evidence="2" id="KW-0732">Signal</keyword>
<dbReference type="Gene3D" id="4.10.400.20">
    <property type="match status" value="2"/>
</dbReference>
<dbReference type="InParanoid" id="C3ZAE3"/>
<dbReference type="EMBL" id="GG666602">
    <property type="protein sequence ID" value="EEN50536.1"/>
    <property type="molecule type" value="Genomic_DNA"/>
</dbReference>
<gene>
    <name evidence="3" type="ORF">BRAFLDRAFT_87748</name>
</gene>
<accession>C3ZAE3</accession>
<dbReference type="GO" id="GO:0005886">
    <property type="term" value="C:plasma membrane"/>
    <property type="evidence" value="ECO:0007669"/>
    <property type="project" value="InterPro"/>
</dbReference>
<reference evidence="3" key="1">
    <citation type="journal article" date="2008" name="Nature">
        <title>The amphioxus genome and the evolution of the chordate karyotype.</title>
        <authorList>
            <consortium name="US DOE Joint Genome Institute (JGI-PGF)"/>
            <person name="Putnam N.H."/>
            <person name="Butts T."/>
            <person name="Ferrier D.E.K."/>
            <person name="Furlong R.F."/>
            <person name="Hellsten U."/>
            <person name="Kawashima T."/>
            <person name="Robinson-Rechavi M."/>
            <person name="Shoguchi E."/>
            <person name="Terry A."/>
            <person name="Yu J.-K."/>
            <person name="Benito-Gutierrez E.L."/>
            <person name="Dubchak I."/>
            <person name="Garcia-Fernandez J."/>
            <person name="Gibson-Brown J.J."/>
            <person name="Grigoriev I.V."/>
            <person name="Horton A.C."/>
            <person name="de Jong P.J."/>
            <person name="Jurka J."/>
            <person name="Kapitonov V.V."/>
            <person name="Kohara Y."/>
            <person name="Kuroki Y."/>
            <person name="Lindquist E."/>
            <person name="Lucas S."/>
            <person name="Osoegawa K."/>
            <person name="Pennacchio L.A."/>
            <person name="Salamov A.A."/>
            <person name="Satou Y."/>
            <person name="Sauka-Spengler T."/>
            <person name="Schmutz J."/>
            <person name="Shin-I T."/>
            <person name="Toyoda A."/>
            <person name="Bronner-Fraser M."/>
            <person name="Fujiyama A."/>
            <person name="Holland L.Z."/>
            <person name="Holland P.W.H."/>
            <person name="Satoh N."/>
            <person name="Rokhsar D.S."/>
        </authorList>
    </citation>
    <scope>NUCLEOTIDE SEQUENCE [LARGE SCALE GENOMIC DNA]</scope>
    <source>
        <strain evidence="3">S238N-H82</strain>
        <tissue evidence="3">Testes</tissue>
    </source>
</reference>
<dbReference type="GO" id="GO:0043065">
    <property type="term" value="P:positive regulation of apoptotic process"/>
    <property type="evidence" value="ECO:0007669"/>
    <property type="project" value="InterPro"/>
</dbReference>
<name>C3ZAE3_BRAFL</name>
<feature type="chain" id="PRO_5002936531" description="RanBP2-type domain-containing protein" evidence="2">
    <location>
        <begin position="26"/>
        <end position="245"/>
    </location>
</feature>
<evidence type="ECO:0000313" key="3">
    <source>
        <dbReference type="EMBL" id="EEN50536.1"/>
    </source>
</evidence>
<dbReference type="PANTHER" id="PTHR32037:SF2">
    <property type="entry name" value="TUMOR NECROSIS FACTOR RECEPTOR SUPERFAMILY MEMBER 12A"/>
    <property type="match status" value="1"/>
</dbReference>
<dbReference type="FunFam" id="4.10.400.20:FF:000003">
    <property type="entry name" value="Uncharacterized protein"/>
    <property type="match status" value="1"/>
</dbReference>
<organism>
    <name type="scientific">Branchiostoma floridae</name>
    <name type="common">Florida lancelet</name>
    <name type="synonym">Amphioxus</name>
    <dbReference type="NCBI Taxonomy" id="7739"/>
    <lineage>
        <taxon>Eukaryota</taxon>
        <taxon>Metazoa</taxon>
        <taxon>Chordata</taxon>
        <taxon>Cephalochordata</taxon>
        <taxon>Leptocardii</taxon>
        <taxon>Amphioxiformes</taxon>
        <taxon>Branchiostomatidae</taxon>
        <taxon>Branchiostoma</taxon>
    </lineage>
</organism>
<protein>
    <recommendedName>
        <fullName evidence="4">RanBP2-type domain-containing protein</fullName>
    </recommendedName>
</protein>
<dbReference type="AlphaFoldDB" id="C3ZAE3"/>